<comment type="caution">
    <text evidence="1">The sequence shown here is derived from an EMBL/GenBank/DDBJ whole genome shotgun (WGS) entry which is preliminary data.</text>
</comment>
<keyword evidence="2" id="KW-1185">Reference proteome</keyword>
<proteinExistence type="predicted"/>
<evidence type="ECO:0000313" key="1">
    <source>
        <dbReference type="EMBL" id="MPC78477.1"/>
    </source>
</evidence>
<organism evidence="1 2">
    <name type="scientific">Portunus trituberculatus</name>
    <name type="common">Swimming crab</name>
    <name type="synonym">Neptunus trituberculatus</name>
    <dbReference type="NCBI Taxonomy" id="210409"/>
    <lineage>
        <taxon>Eukaryota</taxon>
        <taxon>Metazoa</taxon>
        <taxon>Ecdysozoa</taxon>
        <taxon>Arthropoda</taxon>
        <taxon>Crustacea</taxon>
        <taxon>Multicrustacea</taxon>
        <taxon>Malacostraca</taxon>
        <taxon>Eumalacostraca</taxon>
        <taxon>Eucarida</taxon>
        <taxon>Decapoda</taxon>
        <taxon>Pleocyemata</taxon>
        <taxon>Brachyura</taxon>
        <taxon>Eubrachyura</taxon>
        <taxon>Portunoidea</taxon>
        <taxon>Portunidae</taxon>
        <taxon>Portuninae</taxon>
        <taxon>Portunus</taxon>
    </lineage>
</organism>
<dbReference type="AlphaFoldDB" id="A0A5B7IAD5"/>
<dbReference type="Proteomes" id="UP000324222">
    <property type="component" value="Unassembled WGS sequence"/>
</dbReference>
<name>A0A5B7IAD5_PORTR</name>
<reference evidence="1 2" key="1">
    <citation type="submission" date="2019-05" db="EMBL/GenBank/DDBJ databases">
        <title>Another draft genome of Portunus trituberculatus and its Hox gene families provides insights of decapod evolution.</title>
        <authorList>
            <person name="Jeong J.-H."/>
            <person name="Song I."/>
            <person name="Kim S."/>
            <person name="Choi T."/>
            <person name="Kim D."/>
            <person name="Ryu S."/>
            <person name="Kim W."/>
        </authorList>
    </citation>
    <scope>NUCLEOTIDE SEQUENCE [LARGE SCALE GENOMIC DNA]</scope>
    <source>
        <tissue evidence="1">Muscle</tissue>
    </source>
</reference>
<accession>A0A5B7IAD5</accession>
<evidence type="ECO:0000313" key="2">
    <source>
        <dbReference type="Proteomes" id="UP000324222"/>
    </source>
</evidence>
<sequence length="88" mass="10309">MQHEASAAHPKAHMRRPLLKTFIEQQACESHITIVRLVTSTTSSLTVQGLRRTEDRLRDSMYRRRDHGVHQTQLRFPSRVNTFGTLRR</sequence>
<protein>
    <submittedName>
        <fullName evidence="1">Uncharacterized protein</fullName>
    </submittedName>
</protein>
<dbReference type="EMBL" id="VSRR010048514">
    <property type="protein sequence ID" value="MPC78477.1"/>
    <property type="molecule type" value="Genomic_DNA"/>
</dbReference>
<gene>
    <name evidence="1" type="ORF">E2C01_072964</name>
</gene>